<dbReference type="PROSITE" id="PS50088">
    <property type="entry name" value="ANK_REPEAT"/>
    <property type="match status" value="1"/>
</dbReference>
<dbReference type="Pfam" id="PF13637">
    <property type="entry name" value="Ank_4"/>
    <property type="match status" value="1"/>
</dbReference>
<protein>
    <submittedName>
        <fullName evidence="3">Ankyrin repeat protein</fullName>
    </submittedName>
</protein>
<organism evidence="3">
    <name type="scientific">Catovirus CTV1</name>
    <dbReference type="NCBI Taxonomy" id="1977631"/>
    <lineage>
        <taxon>Viruses</taxon>
        <taxon>Varidnaviria</taxon>
        <taxon>Bamfordvirae</taxon>
        <taxon>Nucleocytoviricota</taxon>
        <taxon>Megaviricetes</taxon>
        <taxon>Imitervirales</taxon>
        <taxon>Mimiviridae</taxon>
        <taxon>Klosneuvirinae</taxon>
        <taxon>Catovirus</taxon>
    </lineage>
</organism>
<keyword evidence="2" id="KW-0040">ANK repeat</keyword>
<gene>
    <name evidence="3" type="ORF">Catovirus_2_87</name>
</gene>
<dbReference type="GO" id="GO:0071356">
    <property type="term" value="P:cellular response to tumor necrosis factor"/>
    <property type="evidence" value="ECO:0007669"/>
    <property type="project" value="TreeGrafter"/>
</dbReference>
<sequence>MTTSEKDNFIKSLKENKFDMIKTRLLEENFIKNSDKRKKKTDDMIISVYDHTDLFNYLKPKEVLQNFIKDLGYDKIENGTVLSGRFLLNIFDKEKNFNINDKFCLSLHKKHQYDSLVHFLLKQEKWQDRIAYEKGKVFVSFTFVLGYLERIKFVKQHDPVLNKNYCIFNSVEEKTMHQLIESYDYYGLLQKPVKNYEDICDNMTPIERTLLMFSKEENIVLKNELKRIAHILSIHRYVRSPHIYFNFLGIEDEELKLIIYSIDNKLNLDKQSSKNLEEINKTIINHFIENNVNECLIEFLDLYKYEFDFSDCQNIVKFNSRNLLEVLIKNKKIKNDDALYCILMTEAIDMIQYLQIDNLVNVAKLLIKDIIAENKYVSFFYLYKLDNSIINIKFEKNNSIIHNLSNNSKEILKLILNLNPTIINHCNDSEQNILMTNIDMNIDIIMTIIQTINLNDRDIDGNHILHYIVKHNRIDILKYLLNNKKYVFDLNIMNKNHETPLIMSAITKNEDMLHILFNMGAKDDLEDENGNTVYHYICKNKLCIGMGVKNTVNKFGFYVEDYASISKSHWKWI</sequence>
<dbReference type="InterPro" id="IPR002110">
    <property type="entry name" value="Ankyrin_rpt"/>
</dbReference>
<reference evidence="3" key="1">
    <citation type="journal article" date="2017" name="Science">
        <title>Giant viruses with an expanded complement of translation system components.</title>
        <authorList>
            <person name="Schulz F."/>
            <person name="Yutin N."/>
            <person name="Ivanova N.N."/>
            <person name="Ortega D.R."/>
            <person name="Lee T.K."/>
            <person name="Vierheilig J."/>
            <person name="Daims H."/>
            <person name="Horn M."/>
            <person name="Wagner M."/>
            <person name="Jensen G.J."/>
            <person name="Kyrpides N.C."/>
            <person name="Koonin E.V."/>
            <person name="Woyke T."/>
        </authorList>
    </citation>
    <scope>NUCLEOTIDE SEQUENCE</scope>
    <source>
        <strain evidence="3">CTV1</strain>
    </source>
</reference>
<evidence type="ECO:0000256" key="2">
    <source>
        <dbReference type="ARBA" id="ARBA00023043"/>
    </source>
</evidence>
<keyword evidence="1" id="KW-0677">Repeat</keyword>
<dbReference type="GO" id="GO:0051059">
    <property type="term" value="F:NF-kappaB binding"/>
    <property type="evidence" value="ECO:0007669"/>
    <property type="project" value="TreeGrafter"/>
</dbReference>
<evidence type="ECO:0000313" key="3">
    <source>
        <dbReference type="EMBL" id="ARF09138.1"/>
    </source>
</evidence>
<evidence type="ECO:0000256" key="1">
    <source>
        <dbReference type="ARBA" id="ARBA00022737"/>
    </source>
</evidence>
<dbReference type="InterPro" id="IPR036770">
    <property type="entry name" value="Ankyrin_rpt-contain_sf"/>
</dbReference>
<proteinExistence type="predicted"/>
<dbReference type="EMBL" id="KY684084">
    <property type="protein sequence ID" value="ARF09138.1"/>
    <property type="molecule type" value="Genomic_DNA"/>
</dbReference>
<dbReference type="SUPFAM" id="SSF48403">
    <property type="entry name" value="Ankyrin repeat"/>
    <property type="match status" value="1"/>
</dbReference>
<accession>A0A1V0SBW1</accession>
<dbReference type="PANTHER" id="PTHR46680">
    <property type="entry name" value="NF-KAPPA-B INHIBITOR ALPHA"/>
    <property type="match status" value="1"/>
</dbReference>
<dbReference type="PANTHER" id="PTHR46680:SF3">
    <property type="entry name" value="NF-KAPPA-B INHIBITOR CACTUS"/>
    <property type="match status" value="1"/>
</dbReference>
<dbReference type="Gene3D" id="1.25.40.20">
    <property type="entry name" value="Ankyrin repeat-containing domain"/>
    <property type="match status" value="1"/>
</dbReference>
<dbReference type="InterPro" id="IPR051070">
    <property type="entry name" value="NF-kappa-B_inhibitor"/>
</dbReference>
<dbReference type="SMART" id="SM00248">
    <property type="entry name" value="ANK"/>
    <property type="match status" value="3"/>
</dbReference>
<name>A0A1V0SBW1_9VIRU</name>